<keyword evidence="1" id="KW-0378">Hydrolase</keyword>
<dbReference type="Pfam" id="PF03959">
    <property type="entry name" value="FSH1"/>
    <property type="match status" value="1"/>
</dbReference>
<keyword evidence="4" id="KW-1185">Reference proteome</keyword>
<gene>
    <name evidence="3" type="ORF">CYMTET_41102</name>
</gene>
<dbReference type="GO" id="GO:0005634">
    <property type="term" value="C:nucleus"/>
    <property type="evidence" value="ECO:0007669"/>
    <property type="project" value="TreeGrafter"/>
</dbReference>
<proteinExistence type="predicted"/>
<dbReference type="PANTHER" id="PTHR48070">
    <property type="entry name" value="ESTERASE OVCA2"/>
    <property type="match status" value="1"/>
</dbReference>
<protein>
    <recommendedName>
        <fullName evidence="2">Serine hydrolase domain-containing protein</fullName>
    </recommendedName>
</protein>
<dbReference type="PANTHER" id="PTHR48070:SF6">
    <property type="entry name" value="ESTERASE OVCA2"/>
    <property type="match status" value="1"/>
</dbReference>
<dbReference type="Proteomes" id="UP001190700">
    <property type="component" value="Unassembled WGS sequence"/>
</dbReference>
<dbReference type="SUPFAM" id="SSF53474">
    <property type="entry name" value="alpha/beta-Hydrolases"/>
    <property type="match status" value="1"/>
</dbReference>
<reference evidence="3 4" key="1">
    <citation type="journal article" date="2015" name="Genome Biol. Evol.">
        <title>Comparative Genomics of a Bacterivorous Green Alga Reveals Evolutionary Causalities and Consequences of Phago-Mixotrophic Mode of Nutrition.</title>
        <authorList>
            <person name="Burns J.A."/>
            <person name="Paasch A."/>
            <person name="Narechania A."/>
            <person name="Kim E."/>
        </authorList>
    </citation>
    <scope>NUCLEOTIDE SEQUENCE [LARGE SCALE GENOMIC DNA]</scope>
    <source>
        <strain evidence="3 4">PLY_AMNH</strain>
    </source>
</reference>
<evidence type="ECO:0000313" key="4">
    <source>
        <dbReference type="Proteomes" id="UP001190700"/>
    </source>
</evidence>
<dbReference type="GO" id="GO:0016787">
    <property type="term" value="F:hydrolase activity"/>
    <property type="evidence" value="ECO:0007669"/>
    <property type="project" value="UniProtKB-KW"/>
</dbReference>
<dbReference type="InterPro" id="IPR050593">
    <property type="entry name" value="LovG"/>
</dbReference>
<evidence type="ECO:0000313" key="3">
    <source>
        <dbReference type="EMBL" id="KAK3249471.1"/>
    </source>
</evidence>
<name>A0AAE0F2B0_9CHLO</name>
<dbReference type="InterPro" id="IPR005645">
    <property type="entry name" value="FSH-like_dom"/>
</dbReference>
<evidence type="ECO:0000256" key="1">
    <source>
        <dbReference type="ARBA" id="ARBA00022801"/>
    </source>
</evidence>
<dbReference type="EMBL" id="LGRX02027295">
    <property type="protein sequence ID" value="KAK3249471.1"/>
    <property type="molecule type" value="Genomic_DNA"/>
</dbReference>
<sequence length="272" mass="30563">MKKILCLHGYRTNTDLMKFQCALIEENLRGQAEFDYLEAPFVSDAPYDAIVGMLAEPPYYQWSERGKPTMQGLFTGVQHIEDYVRKHGPFSAILGFSQGGAMAILVAALQRRQLEGLPELRIRWAQAVVLVCPAKPFTTLKNVDDFLRLPVEDCPVILVSGRNDYDCYRFSETIYNMFSPSERRGHFVHDKGHQFPDALSVELNSQIAQAIKSVLDGLPASLAKNGDIIGSQMYAVGPEPPPVKTAKPLEHTQKKPEPDLISIFCRWFGYTP</sequence>
<dbReference type="InterPro" id="IPR029058">
    <property type="entry name" value="AB_hydrolase_fold"/>
</dbReference>
<comment type="caution">
    <text evidence="3">The sequence shown here is derived from an EMBL/GenBank/DDBJ whole genome shotgun (WGS) entry which is preliminary data.</text>
</comment>
<accession>A0AAE0F2B0</accession>
<evidence type="ECO:0000259" key="2">
    <source>
        <dbReference type="Pfam" id="PF03959"/>
    </source>
</evidence>
<dbReference type="Gene3D" id="3.40.50.1820">
    <property type="entry name" value="alpha/beta hydrolase"/>
    <property type="match status" value="1"/>
</dbReference>
<organism evidence="3 4">
    <name type="scientific">Cymbomonas tetramitiformis</name>
    <dbReference type="NCBI Taxonomy" id="36881"/>
    <lineage>
        <taxon>Eukaryota</taxon>
        <taxon>Viridiplantae</taxon>
        <taxon>Chlorophyta</taxon>
        <taxon>Pyramimonadophyceae</taxon>
        <taxon>Pyramimonadales</taxon>
        <taxon>Pyramimonadaceae</taxon>
        <taxon>Cymbomonas</taxon>
    </lineage>
</organism>
<feature type="domain" description="Serine hydrolase" evidence="2">
    <location>
        <begin position="2"/>
        <end position="198"/>
    </location>
</feature>
<dbReference type="GO" id="GO:0005737">
    <property type="term" value="C:cytoplasm"/>
    <property type="evidence" value="ECO:0007669"/>
    <property type="project" value="TreeGrafter"/>
</dbReference>
<dbReference type="AlphaFoldDB" id="A0AAE0F2B0"/>